<feature type="zinc finger region" description="C3H1-type" evidence="6">
    <location>
        <begin position="307"/>
        <end position="334"/>
    </location>
</feature>
<dbReference type="InterPro" id="IPR036855">
    <property type="entry name" value="Znf_CCCH_sf"/>
</dbReference>
<keyword evidence="1" id="KW-0597">Phosphoprotein</keyword>
<feature type="compositionally biased region" description="Basic residues" evidence="7">
    <location>
        <begin position="211"/>
        <end position="238"/>
    </location>
</feature>
<evidence type="ECO:0000256" key="3">
    <source>
        <dbReference type="ARBA" id="ARBA00022737"/>
    </source>
</evidence>
<evidence type="ECO:0000313" key="10">
    <source>
        <dbReference type="Proteomes" id="UP000694620"/>
    </source>
</evidence>
<feature type="region of interest" description="Disordered" evidence="7">
    <location>
        <begin position="448"/>
        <end position="509"/>
    </location>
</feature>
<keyword evidence="4 6" id="KW-0863">Zinc-finger</keyword>
<accession>A0A8C4T660</accession>
<reference evidence="9" key="2">
    <citation type="submission" date="2025-08" db="UniProtKB">
        <authorList>
            <consortium name="Ensembl"/>
        </authorList>
    </citation>
    <scope>IDENTIFICATION</scope>
</reference>
<feature type="compositionally biased region" description="Polar residues" evidence="7">
    <location>
        <begin position="464"/>
        <end position="476"/>
    </location>
</feature>
<gene>
    <name evidence="9" type="primary">ZC3H6</name>
    <name evidence="9" type="synonym">LOC114665593</name>
</gene>
<proteinExistence type="predicted"/>
<dbReference type="GO" id="GO:0008270">
    <property type="term" value="F:zinc ion binding"/>
    <property type="evidence" value="ECO:0007669"/>
    <property type="project" value="UniProtKB-KW"/>
</dbReference>
<dbReference type="AlphaFoldDB" id="A0A8C4T660"/>
<dbReference type="Gene3D" id="4.10.1000.10">
    <property type="entry name" value="Zinc finger, CCCH-type"/>
    <property type="match status" value="1"/>
</dbReference>
<dbReference type="Proteomes" id="UP000694620">
    <property type="component" value="Chromosome 15"/>
</dbReference>
<dbReference type="PROSITE" id="PS50103">
    <property type="entry name" value="ZF_C3H1"/>
    <property type="match status" value="3"/>
</dbReference>
<evidence type="ECO:0000256" key="6">
    <source>
        <dbReference type="PROSITE-ProRule" id="PRU00723"/>
    </source>
</evidence>
<protein>
    <submittedName>
        <fullName evidence="9">Zinc finger CCCH-type containing 6</fullName>
    </submittedName>
</protein>
<dbReference type="InterPro" id="IPR045124">
    <property type="entry name" value="Su(sable)-like"/>
</dbReference>
<evidence type="ECO:0000256" key="5">
    <source>
        <dbReference type="ARBA" id="ARBA00022833"/>
    </source>
</evidence>
<evidence type="ECO:0000256" key="2">
    <source>
        <dbReference type="ARBA" id="ARBA00022723"/>
    </source>
</evidence>
<organism evidence="9 10">
    <name type="scientific">Erpetoichthys calabaricus</name>
    <name type="common">Rope fish</name>
    <name type="synonym">Calamoichthys calabaricus</name>
    <dbReference type="NCBI Taxonomy" id="27687"/>
    <lineage>
        <taxon>Eukaryota</taxon>
        <taxon>Metazoa</taxon>
        <taxon>Chordata</taxon>
        <taxon>Craniata</taxon>
        <taxon>Vertebrata</taxon>
        <taxon>Euteleostomi</taxon>
        <taxon>Actinopterygii</taxon>
        <taxon>Polypteriformes</taxon>
        <taxon>Polypteridae</taxon>
        <taxon>Erpetoichthys</taxon>
    </lineage>
</organism>
<dbReference type="PANTHER" id="PTHR13119">
    <property type="entry name" value="ZINC FINGER CCCH DOMAIN-CONTAINING PROTEI"/>
    <property type="match status" value="1"/>
</dbReference>
<feature type="region of interest" description="Disordered" evidence="7">
    <location>
        <begin position="1028"/>
        <end position="1060"/>
    </location>
</feature>
<keyword evidence="3" id="KW-0677">Repeat</keyword>
<dbReference type="InterPro" id="IPR054361">
    <property type="entry name" value="Znf-CCCH_ZC3H4/6/8"/>
</dbReference>
<evidence type="ECO:0000256" key="7">
    <source>
        <dbReference type="SAM" id="MobiDB-lite"/>
    </source>
</evidence>
<sequence>MAFASLFSSPPTPVLDKTMTDSELAGDEREDGELEDGEIDDEGIGIEDEGKESKEETKEEKTRRHSKKKHRKEREKKKAKKRRKDRHKHHSPSSDDNSDYSFESDFETSEHTHKKPSFRDFNTAFPQHCQSSGGYPKIKKLTISKNNDFDKFSDYSEEKYDYEEENDFADELNQYRQAKEASAPNPPKGPPKGQMRKQNMKGVQKGAGQKSKGRGVGRGRGVLKSKKQKGKNWGRGRGRGTDQGGECSVEDGKGSVNPPKKRIVMTQEFINQHTVEHEGRYICKYFLVGCCIKGDQCKFEHEQVTLKKKNEICKYYVQGFCSKGENCIYMHNEYPCKFFHTGTKCYQGDNCKFSHEPLTDVTRELLEKVLNTDDVNEDEKELEDLRKQGIAPLPKPPPGVGLLPTPGSLSNPQEGSPCHGGLKKIPSLFEIVVKPTGDLVHKIGLRPNFYNSSSPPDPEFEGNVPSSQEMFGSSSDDLSRPNGPSAPPGSPGSINHSQQGESCGGHGLLVQQNQPDEALKMDLLAFSTLNDSHLSVSEPDSSNTQKPAVQVPDFLPAMQKALFIRLSQNQHADEHRKEENRMHKRVNKEKDEAVNWYSSDDEEDGSSMTAILKTLKKQSEILQNQHHSATAHLIVSQCHTDPRLQKEKSTPCDPRIKYDPRHGSSTELARKQMDATTIDPRLTRDPRKMKPQVGSSSPRLDMHHINAAYNSKPQTGDEDEEGERELREKTAIIPQEPMPGFALRDPRCQIKQFSHIKVDIILSRPAFAKNVVWAPEDLIPLPLPKQEPSINLPLPPLIADPRLNKNHNVLNDTNQNSVLQDPRLAGGRTKENFGKVGLLNKLSDAKSSTEKPLDPRLHKTVDPRLHRHSNTDSQQLLPKDLHYGTDPRLPRVCLNSAGTVTIKSEPEDLPPYAPKLSSSGGGLGSPTTLLSGISLYDPRIQPLSSVKDEDEHLKKLVMTKQQIKQENILPATLEVSKIELSSESSNADDSSEITANKSQNTPQITSKSVQPSAVHNLPIQALAGLIRPPYSDPRQIRPTSQAIQATQHQESDSSDEVDDGKLLKDVFKTFDPTASPFC</sequence>
<dbReference type="Ensembl" id="ENSECRT00000027409.1">
    <property type="protein sequence ID" value="ENSECRP00000026844.1"/>
    <property type="gene ID" value="ENSECRG00000018147.1"/>
</dbReference>
<feature type="domain" description="C3H1-type" evidence="8">
    <location>
        <begin position="307"/>
        <end position="334"/>
    </location>
</feature>
<feature type="compositionally biased region" description="Basic and acidic residues" evidence="7">
    <location>
        <begin position="51"/>
        <end position="62"/>
    </location>
</feature>
<feature type="compositionally biased region" description="Low complexity" evidence="7">
    <location>
        <begin position="400"/>
        <end position="409"/>
    </location>
</feature>
<feature type="compositionally biased region" description="Polar residues" evidence="7">
    <location>
        <begin position="993"/>
        <end position="1012"/>
    </location>
</feature>
<feature type="zinc finger region" description="C3H1-type" evidence="6">
    <location>
        <begin position="282"/>
        <end position="304"/>
    </location>
</feature>
<feature type="domain" description="C3H1-type" evidence="8">
    <location>
        <begin position="335"/>
        <end position="358"/>
    </location>
</feature>
<feature type="region of interest" description="Disordered" evidence="7">
    <location>
        <begin position="980"/>
        <end position="1012"/>
    </location>
</feature>
<keyword evidence="2 6" id="KW-0479">Metal-binding</keyword>
<feature type="compositionally biased region" description="Acidic residues" evidence="7">
    <location>
        <begin position="24"/>
        <end position="50"/>
    </location>
</feature>
<feature type="compositionally biased region" description="Basic residues" evidence="7">
    <location>
        <begin position="63"/>
        <end position="91"/>
    </location>
</feature>
<evidence type="ECO:0000259" key="8">
    <source>
        <dbReference type="PROSITE" id="PS50103"/>
    </source>
</evidence>
<feature type="zinc finger region" description="C3H1-type" evidence="6">
    <location>
        <begin position="335"/>
        <end position="358"/>
    </location>
</feature>
<dbReference type="GO" id="GO:0003723">
    <property type="term" value="F:RNA binding"/>
    <property type="evidence" value="ECO:0007669"/>
    <property type="project" value="InterPro"/>
</dbReference>
<dbReference type="InterPro" id="IPR000571">
    <property type="entry name" value="Znf_CCCH"/>
</dbReference>
<feature type="domain" description="C3H1-type" evidence="8">
    <location>
        <begin position="282"/>
        <end position="304"/>
    </location>
</feature>
<dbReference type="GO" id="GO:0045892">
    <property type="term" value="P:negative regulation of DNA-templated transcription"/>
    <property type="evidence" value="ECO:0007669"/>
    <property type="project" value="InterPro"/>
</dbReference>
<feature type="compositionally biased region" description="Basic and acidic residues" evidence="7">
    <location>
        <begin position="642"/>
        <end position="673"/>
    </location>
</feature>
<evidence type="ECO:0000256" key="4">
    <source>
        <dbReference type="ARBA" id="ARBA00022771"/>
    </source>
</evidence>
<evidence type="ECO:0000313" key="9">
    <source>
        <dbReference type="Ensembl" id="ENSECRP00000026844.1"/>
    </source>
</evidence>
<feature type="region of interest" description="Disordered" evidence="7">
    <location>
        <begin position="1"/>
        <end position="151"/>
    </location>
</feature>
<feature type="compositionally biased region" description="Polar residues" evidence="7">
    <location>
        <begin position="124"/>
        <end position="133"/>
    </location>
</feature>
<dbReference type="Pfam" id="PF22623">
    <property type="entry name" value="zf-CCCH_9"/>
    <property type="match status" value="1"/>
</dbReference>
<name>A0A8C4T660_ERPCA</name>
<feature type="compositionally biased region" description="Acidic residues" evidence="7">
    <location>
        <begin position="96"/>
        <end position="107"/>
    </location>
</feature>
<dbReference type="GO" id="GO:0005634">
    <property type="term" value="C:nucleus"/>
    <property type="evidence" value="ECO:0007669"/>
    <property type="project" value="TreeGrafter"/>
</dbReference>
<dbReference type="GeneTree" id="ENSGT00940000157396"/>
<keyword evidence="10" id="KW-1185">Reference proteome</keyword>
<evidence type="ECO:0000256" key="1">
    <source>
        <dbReference type="ARBA" id="ARBA00022553"/>
    </source>
</evidence>
<feature type="region of interest" description="Disordered" evidence="7">
    <location>
        <begin position="166"/>
        <end position="259"/>
    </location>
</feature>
<dbReference type="PANTHER" id="PTHR13119:SF22">
    <property type="entry name" value="ZINC FINGER CCCH DOMAIN-CONTAINING PROTEIN 6"/>
    <property type="match status" value="1"/>
</dbReference>
<feature type="compositionally biased region" description="Polar residues" evidence="7">
    <location>
        <begin position="1037"/>
        <end position="1048"/>
    </location>
</feature>
<dbReference type="SMART" id="SM00356">
    <property type="entry name" value="ZnF_C3H1"/>
    <property type="match status" value="3"/>
</dbReference>
<dbReference type="SUPFAM" id="SSF90229">
    <property type="entry name" value="CCCH zinc finger"/>
    <property type="match status" value="3"/>
</dbReference>
<keyword evidence="5 6" id="KW-0862">Zinc</keyword>
<dbReference type="Pfam" id="PF14608">
    <property type="entry name" value="zf-CCCH_2"/>
    <property type="match status" value="2"/>
</dbReference>
<feature type="region of interest" description="Disordered" evidence="7">
    <location>
        <begin position="642"/>
        <end position="725"/>
    </location>
</feature>
<reference evidence="9" key="1">
    <citation type="submission" date="2021-06" db="EMBL/GenBank/DDBJ databases">
        <authorList>
            <consortium name="Wellcome Sanger Institute Data Sharing"/>
        </authorList>
    </citation>
    <scope>NUCLEOTIDE SEQUENCE [LARGE SCALE GENOMIC DNA]</scope>
</reference>
<feature type="region of interest" description="Disordered" evidence="7">
    <location>
        <begin position="388"/>
        <end position="420"/>
    </location>
</feature>
<reference evidence="9" key="3">
    <citation type="submission" date="2025-09" db="UniProtKB">
        <authorList>
            <consortium name="Ensembl"/>
        </authorList>
    </citation>
    <scope>IDENTIFICATION</scope>
</reference>